<evidence type="ECO:0000313" key="2">
    <source>
        <dbReference type="Proteomes" id="UP000053424"/>
    </source>
</evidence>
<name>A0A0C2Z272_HEBCY</name>
<sequence length="384" mass="44602">MLPRTTDDNLLDNLSYADLFKYSRTCKDAQNTVSSYMRRKHKLETVLGKYFTDAQILYFRHLQATTGMVISGSTALQFFERILYPESDLDLYVEHRYRRPIALWLASIGYRYVAARKTFRSEHHDAGDGVSITATQPTLEEALAVDVPQLTEGPINYGAHRPTIFFYGSGGGYLDATAILNFQKVDEIGQHRKIQIISSPRSPVEMILNFHSTCVMNFITHEKAYSLYPRATFEERRSLICLFSTAARARAWAKYTERGWTMLDGITGDDFHDLDSSLARGRRYVGDSKTWTIPILPKIDTTCPEDLVEMNSWSLHYDQYLKPHLEFSLLISPQLRFCYLVVDEFLREEIWKIRILHKTYCEGDQHYDWFVKPFVTRYLTETIV</sequence>
<dbReference type="HOGENOM" id="CLU_036419_2_0_1"/>
<dbReference type="EMBL" id="KN831770">
    <property type="protein sequence ID" value="KIM47322.1"/>
    <property type="molecule type" value="Genomic_DNA"/>
</dbReference>
<accession>A0A0C2Z272</accession>
<protein>
    <submittedName>
        <fullName evidence="1">Uncharacterized protein</fullName>
    </submittedName>
</protein>
<keyword evidence="2" id="KW-1185">Reference proteome</keyword>
<dbReference type="STRING" id="686832.A0A0C2Z272"/>
<dbReference type="OrthoDB" id="3041043at2759"/>
<evidence type="ECO:0000313" key="1">
    <source>
        <dbReference type="EMBL" id="KIM47322.1"/>
    </source>
</evidence>
<gene>
    <name evidence="1" type="ORF">M413DRAFT_440763</name>
</gene>
<proteinExistence type="predicted"/>
<reference evidence="2" key="2">
    <citation type="submission" date="2015-01" db="EMBL/GenBank/DDBJ databases">
        <title>Evolutionary Origins and Diversification of the Mycorrhizal Mutualists.</title>
        <authorList>
            <consortium name="DOE Joint Genome Institute"/>
            <consortium name="Mycorrhizal Genomics Consortium"/>
            <person name="Kohler A."/>
            <person name="Kuo A."/>
            <person name="Nagy L.G."/>
            <person name="Floudas D."/>
            <person name="Copeland A."/>
            <person name="Barry K.W."/>
            <person name="Cichocki N."/>
            <person name="Veneault-Fourrey C."/>
            <person name="LaButti K."/>
            <person name="Lindquist E.A."/>
            <person name="Lipzen A."/>
            <person name="Lundell T."/>
            <person name="Morin E."/>
            <person name="Murat C."/>
            <person name="Riley R."/>
            <person name="Ohm R."/>
            <person name="Sun H."/>
            <person name="Tunlid A."/>
            <person name="Henrissat B."/>
            <person name="Grigoriev I.V."/>
            <person name="Hibbett D.S."/>
            <person name="Martin F."/>
        </authorList>
    </citation>
    <scope>NUCLEOTIDE SEQUENCE [LARGE SCALE GENOMIC DNA]</scope>
    <source>
        <strain evidence="2">h7</strain>
    </source>
</reference>
<organism evidence="1 2">
    <name type="scientific">Hebeloma cylindrosporum</name>
    <dbReference type="NCBI Taxonomy" id="76867"/>
    <lineage>
        <taxon>Eukaryota</taxon>
        <taxon>Fungi</taxon>
        <taxon>Dikarya</taxon>
        <taxon>Basidiomycota</taxon>
        <taxon>Agaricomycotina</taxon>
        <taxon>Agaricomycetes</taxon>
        <taxon>Agaricomycetidae</taxon>
        <taxon>Agaricales</taxon>
        <taxon>Agaricineae</taxon>
        <taxon>Hymenogastraceae</taxon>
        <taxon>Hebeloma</taxon>
    </lineage>
</organism>
<reference evidence="1 2" key="1">
    <citation type="submission" date="2014-04" db="EMBL/GenBank/DDBJ databases">
        <authorList>
            <consortium name="DOE Joint Genome Institute"/>
            <person name="Kuo A."/>
            <person name="Gay G."/>
            <person name="Dore J."/>
            <person name="Kohler A."/>
            <person name="Nagy L.G."/>
            <person name="Floudas D."/>
            <person name="Copeland A."/>
            <person name="Barry K.W."/>
            <person name="Cichocki N."/>
            <person name="Veneault-Fourrey C."/>
            <person name="LaButti K."/>
            <person name="Lindquist E.A."/>
            <person name="Lipzen A."/>
            <person name="Lundell T."/>
            <person name="Morin E."/>
            <person name="Murat C."/>
            <person name="Sun H."/>
            <person name="Tunlid A."/>
            <person name="Henrissat B."/>
            <person name="Grigoriev I.V."/>
            <person name="Hibbett D.S."/>
            <person name="Martin F."/>
            <person name="Nordberg H.P."/>
            <person name="Cantor M.N."/>
            <person name="Hua S.X."/>
        </authorList>
    </citation>
    <scope>NUCLEOTIDE SEQUENCE [LARGE SCALE GENOMIC DNA]</scope>
    <source>
        <strain evidence="2">h7</strain>
    </source>
</reference>
<dbReference type="AlphaFoldDB" id="A0A0C2Z272"/>
<dbReference type="Proteomes" id="UP000053424">
    <property type="component" value="Unassembled WGS sequence"/>
</dbReference>